<evidence type="ECO:0000256" key="1">
    <source>
        <dbReference type="PROSITE-ProRule" id="PRU10100"/>
    </source>
</evidence>
<dbReference type="InterPro" id="IPR041725">
    <property type="entry name" value="L-asparaginase_I"/>
</dbReference>
<dbReference type="PANTHER" id="PTHR11707:SF28">
    <property type="entry name" value="60 KDA LYSOPHOSPHOLIPASE"/>
    <property type="match status" value="1"/>
</dbReference>
<evidence type="ECO:0000259" key="2">
    <source>
        <dbReference type="Pfam" id="PF00710"/>
    </source>
</evidence>
<dbReference type="InterPro" id="IPR037152">
    <property type="entry name" value="L-asparaginase_N_sf"/>
</dbReference>
<dbReference type="Proteomes" id="UP000185622">
    <property type="component" value="Chromosome"/>
</dbReference>
<dbReference type="InterPro" id="IPR036152">
    <property type="entry name" value="Asp/glu_Ase-like_sf"/>
</dbReference>
<dbReference type="Pfam" id="PF17763">
    <property type="entry name" value="Asparaginase_C"/>
    <property type="match status" value="1"/>
</dbReference>
<dbReference type="PROSITE" id="PS00917">
    <property type="entry name" value="ASN_GLN_ASE_2"/>
    <property type="match status" value="1"/>
</dbReference>
<organism evidence="4 5">
    <name type="scientific">Thioclava nitratireducens</name>
    <dbReference type="NCBI Taxonomy" id="1915078"/>
    <lineage>
        <taxon>Bacteria</taxon>
        <taxon>Pseudomonadati</taxon>
        <taxon>Pseudomonadota</taxon>
        <taxon>Alphaproteobacteria</taxon>
        <taxon>Rhodobacterales</taxon>
        <taxon>Paracoccaceae</taxon>
        <taxon>Thioclava</taxon>
    </lineage>
</organism>
<evidence type="ECO:0000313" key="4">
    <source>
        <dbReference type="EMBL" id="AQS49436.1"/>
    </source>
</evidence>
<feature type="domain" description="Asparaginase/glutaminase C-terminal" evidence="3">
    <location>
        <begin position="188"/>
        <end position="295"/>
    </location>
</feature>
<dbReference type="Gene3D" id="3.40.50.1170">
    <property type="entry name" value="L-asparaginase, N-terminal domain"/>
    <property type="match status" value="1"/>
</dbReference>
<dbReference type="InterPro" id="IPR040919">
    <property type="entry name" value="Asparaginase_C"/>
</dbReference>
<proteinExistence type="predicted"/>
<dbReference type="PIRSF" id="PIRSF001220">
    <property type="entry name" value="L-ASNase_gatD"/>
    <property type="match status" value="1"/>
</dbReference>
<dbReference type="CDD" id="cd08963">
    <property type="entry name" value="L-asparaginase_I"/>
    <property type="match status" value="1"/>
</dbReference>
<dbReference type="SFLD" id="SFLDS00057">
    <property type="entry name" value="Glutaminase/Asparaginase"/>
    <property type="match status" value="1"/>
</dbReference>
<evidence type="ECO:0000313" key="5">
    <source>
        <dbReference type="Proteomes" id="UP000185622"/>
    </source>
</evidence>
<dbReference type="EMBL" id="CP019437">
    <property type="protein sequence ID" value="AQS49436.1"/>
    <property type="molecule type" value="Genomic_DNA"/>
</dbReference>
<sequence>MALLLIHTGGTIGMVASDAGFVPQQGVVEDFLATLPEGREVETLRLDPLIDSANATPADWDRIAETIAARHDRCDGVIVTHGTDTLAYTAGALCFALEGLGKPVIVTGSMLPLSVEGNDGARNLRDAIAAARTATPGIWVQFARRLLHGARVRKSHSRAFDAFAADPSDIPPCQPGPHLIRHPVRPARIAVLAVAPGAEESLLDHAAKTCDGLVLRCYGSGTAPDTPGLRAALAAAQARAVPVIGVSQCPEGGMALGTYAAGAVLRDHGVIDGRDMTPESAYTKLSHVLSLDDPQTRAARLSRSLCGEYTP</sequence>
<dbReference type="SUPFAM" id="SSF53774">
    <property type="entry name" value="Glutaminase/Asparaginase"/>
    <property type="match status" value="1"/>
</dbReference>
<accession>A0ABM6IKM5</accession>
<dbReference type="InterPro" id="IPR027475">
    <property type="entry name" value="Asparaginase/glutaminase_AS2"/>
</dbReference>
<dbReference type="InterPro" id="IPR006034">
    <property type="entry name" value="Asparaginase/glutaminase-like"/>
</dbReference>
<feature type="domain" description="L-asparaginase N-terminal" evidence="2">
    <location>
        <begin position="3"/>
        <end position="165"/>
    </location>
</feature>
<dbReference type="PROSITE" id="PS51732">
    <property type="entry name" value="ASN_GLN_ASE_3"/>
    <property type="match status" value="1"/>
</dbReference>
<reference evidence="4 5" key="1">
    <citation type="submission" date="2017-01" db="EMBL/GenBank/DDBJ databases">
        <title>The complete genome sequence of a sulfur-oxidizing marine bacterium Thioclava sp. 25B10_4T.</title>
        <authorList>
            <person name="Liu Y."/>
            <person name="Lai Q."/>
            <person name="Shao Z."/>
        </authorList>
    </citation>
    <scope>NUCLEOTIDE SEQUENCE [LARGE SCALE GENOMIC DNA]</scope>
    <source>
        <strain evidence="4 5">25B10_4</strain>
    </source>
</reference>
<dbReference type="Gene3D" id="3.40.50.40">
    <property type="match status" value="1"/>
</dbReference>
<dbReference type="Pfam" id="PF00710">
    <property type="entry name" value="Asparaginase"/>
    <property type="match status" value="1"/>
</dbReference>
<keyword evidence="5" id="KW-1185">Reference proteome</keyword>
<dbReference type="PANTHER" id="PTHR11707">
    <property type="entry name" value="L-ASPARAGINASE"/>
    <property type="match status" value="1"/>
</dbReference>
<gene>
    <name evidence="4" type="ORF">BMG03_17805</name>
</gene>
<dbReference type="InterPro" id="IPR027474">
    <property type="entry name" value="L-asparaginase_N"/>
</dbReference>
<dbReference type="InterPro" id="IPR027473">
    <property type="entry name" value="L-asparaginase_C"/>
</dbReference>
<dbReference type="PRINTS" id="PR00139">
    <property type="entry name" value="ASNGLNASE"/>
</dbReference>
<dbReference type="RefSeq" id="WP_075773863.1">
    <property type="nucleotide sequence ID" value="NZ_CP019437.1"/>
</dbReference>
<evidence type="ECO:0000259" key="3">
    <source>
        <dbReference type="Pfam" id="PF17763"/>
    </source>
</evidence>
<dbReference type="SMART" id="SM00870">
    <property type="entry name" value="Asparaginase"/>
    <property type="match status" value="1"/>
</dbReference>
<feature type="active site" evidence="1">
    <location>
        <position position="83"/>
    </location>
</feature>
<protein>
    <submittedName>
        <fullName evidence="4">L-asparaginase 1</fullName>
    </submittedName>
</protein>
<dbReference type="PIRSF" id="PIRSF500176">
    <property type="entry name" value="L_ASNase"/>
    <property type="match status" value="1"/>
</dbReference>
<name>A0ABM6IKM5_9RHOB</name>